<sequence>MPATQMPIEKNSQGDKEIWQYPRELANDLQDLGLPERVKAEIFGTAWEYTRVVIPTYTDWPRYVAFLRMIVVAVVAEFRGDLVDVMAGSDVLGYNLDDLVYTVFAGTPGEAGDLMGREFRAFLLFTADKSGERRSGELFRRLTLAAGLACNGLNDIWFTEEQFEILAEMSCCMYDAVAFFKHRSEAAQEGIQAPSRHSVGAGCVLGQEAGAARRGQLQDDLTIGRAETEDVIDRARQNFKLWHRLDETKIHRQEFERYQAAIAREGELMFPGMAKMLEEGGDGTCNQCKYRASYGTKVSYQFGGVEICAECKVELD</sequence>
<accession>H0EHM8</accession>
<evidence type="ECO:0000313" key="2">
    <source>
        <dbReference type="Proteomes" id="UP000005446"/>
    </source>
</evidence>
<comment type="caution">
    <text evidence="1">The sequence shown here is derived from an EMBL/GenBank/DDBJ whole genome shotgun (WGS) entry which is preliminary data.</text>
</comment>
<keyword evidence="2" id="KW-1185">Reference proteome</keyword>
<proteinExistence type="predicted"/>
<gene>
    <name evidence="1" type="ORF">M7I_2012</name>
</gene>
<dbReference type="InParanoid" id="H0EHM8"/>
<dbReference type="OrthoDB" id="2821964at2759"/>
<name>H0EHM8_GLAL7</name>
<organism evidence="1 2">
    <name type="scientific">Glarea lozoyensis (strain ATCC 74030 / MF5533)</name>
    <dbReference type="NCBI Taxonomy" id="1104152"/>
    <lineage>
        <taxon>Eukaryota</taxon>
        <taxon>Fungi</taxon>
        <taxon>Dikarya</taxon>
        <taxon>Ascomycota</taxon>
        <taxon>Pezizomycotina</taxon>
        <taxon>Leotiomycetes</taxon>
        <taxon>Helotiales</taxon>
        <taxon>Helotiaceae</taxon>
        <taxon>Glarea</taxon>
    </lineage>
</organism>
<dbReference type="AlphaFoldDB" id="H0EHM8"/>
<reference evidence="1 2" key="1">
    <citation type="journal article" date="2012" name="Eukaryot. Cell">
        <title>Genome sequence of the fungus Glarea lozoyensis: the first genome sequence of a species from the Helotiaceae family.</title>
        <authorList>
            <person name="Youssar L."/>
            <person name="Gruening B.A."/>
            <person name="Erxleben A."/>
            <person name="Guenther S."/>
            <person name="Huettel W."/>
        </authorList>
    </citation>
    <scope>NUCLEOTIDE SEQUENCE [LARGE SCALE GENOMIC DNA]</scope>
    <source>
        <strain evidence="2">ATCC 74030 / MF5533</strain>
    </source>
</reference>
<protein>
    <submittedName>
        <fullName evidence="1">Uncharacterized protein</fullName>
    </submittedName>
</protein>
<dbReference type="HOGENOM" id="CLU_707921_0_0_1"/>
<dbReference type="Proteomes" id="UP000005446">
    <property type="component" value="Unassembled WGS sequence"/>
</dbReference>
<dbReference type="EMBL" id="AGUE01000040">
    <property type="protein sequence ID" value="EHL02057.1"/>
    <property type="molecule type" value="Genomic_DNA"/>
</dbReference>
<evidence type="ECO:0000313" key="1">
    <source>
        <dbReference type="EMBL" id="EHL02057.1"/>
    </source>
</evidence>